<keyword evidence="2 5" id="KW-0378">Hydrolase</keyword>
<gene>
    <name evidence="7" type="ORF">LGQ03_14415</name>
</gene>
<dbReference type="PANTHER" id="PTHR31321:SF57">
    <property type="entry name" value="PECTINESTERASE 53-RELATED"/>
    <property type="match status" value="1"/>
</dbReference>
<evidence type="ECO:0000313" key="7">
    <source>
        <dbReference type="EMBL" id="MCB5200439.1"/>
    </source>
</evidence>
<dbReference type="RefSeq" id="WP_226748964.1">
    <property type="nucleotide sequence ID" value="NZ_JAJATZ010000008.1"/>
</dbReference>
<feature type="domain" description="Pectinesterase catalytic" evidence="6">
    <location>
        <begin position="197"/>
        <end position="316"/>
    </location>
</feature>
<proteinExistence type="inferred from homology"/>
<dbReference type="PANTHER" id="PTHR31321">
    <property type="entry name" value="ACYL-COA THIOESTER HYDROLASE YBHC-RELATED"/>
    <property type="match status" value="1"/>
</dbReference>
<comment type="pathway">
    <text evidence="5">Glycan metabolism; pectin degradation; 2-dehydro-3-deoxy-D-gluconate from pectin: step 1/5.</text>
</comment>
<dbReference type="SUPFAM" id="SSF51126">
    <property type="entry name" value="Pectin lyase-like"/>
    <property type="match status" value="1"/>
</dbReference>
<keyword evidence="3 5" id="KW-0063">Aspartyl esterase</keyword>
<evidence type="ECO:0000259" key="6">
    <source>
        <dbReference type="Pfam" id="PF01095"/>
    </source>
</evidence>
<dbReference type="InterPro" id="IPR011050">
    <property type="entry name" value="Pectin_lyase_fold/virulence"/>
</dbReference>
<dbReference type="EC" id="3.1.1.11" evidence="5"/>
<accession>A0ABS8BXL7</accession>
<evidence type="ECO:0000256" key="5">
    <source>
        <dbReference type="RuleBase" id="RU000589"/>
    </source>
</evidence>
<dbReference type="Pfam" id="PF01095">
    <property type="entry name" value="Pectinesterase"/>
    <property type="match status" value="1"/>
</dbReference>
<name>A0ABS8BXL7_9RHOB</name>
<dbReference type="PROSITE" id="PS00503">
    <property type="entry name" value="PECTINESTERASE_2"/>
    <property type="match status" value="1"/>
</dbReference>
<dbReference type="InterPro" id="IPR000070">
    <property type="entry name" value="Pectinesterase_cat"/>
</dbReference>
<evidence type="ECO:0000256" key="3">
    <source>
        <dbReference type="ARBA" id="ARBA00023085"/>
    </source>
</evidence>
<dbReference type="InterPro" id="IPR033131">
    <property type="entry name" value="Pectinesterase_Asp_AS"/>
</dbReference>
<comment type="catalytic activity">
    <reaction evidence="5">
        <text>[(1-&gt;4)-alpha-D-galacturonosyl methyl ester](n) + n H2O = [(1-&gt;4)-alpha-D-galacturonosyl](n) + n methanol + n H(+)</text>
        <dbReference type="Rhea" id="RHEA:22380"/>
        <dbReference type="Rhea" id="RHEA-COMP:14570"/>
        <dbReference type="Rhea" id="RHEA-COMP:14573"/>
        <dbReference type="ChEBI" id="CHEBI:15377"/>
        <dbReference type="ChEBI" id="CHEBI:15378"/>
        <dbReference type="ChEBI" id="CHEBI:17790"/>
        <dbReference type="ChEBI" id="CHEBI:140522"/>
        <dbReference type="ChEBI" id="CHEBI:140523"/>
        <dbReference type="EC" id="3.1.1.11"/>
    </reaction>
</comment>
<dbReference type="InterPro" id="IPR012334">
    <property type="entry name" value="Pectin_lyas_fold"/>
</dbReference>
<keyword evidence="8" id="KW-1185">Reference proteome</keyword>
<sequence length="433" mass="46648">MRPQLTPAQAAGYTRSQVLRYVGSAGAERDDPWTPEPLDPARLVPDYVVGSGCDADGVQTAVNLAIAEGRTGRVVIGIAAGTHAGLVYLPRGAARFTLVGLGDHPADVVLSENIDAEMSGTEYSAKFGQSFAQAHASVRSIHDRIAALDTITTANASVIRVEADGTQLVNLTVRNTYNCDRAQGGSDDRNAAGQFTTGQHQAVALLVAGADRVQVQNVALKSFQDTLYLQSPTRGETVRSCFTDCDIEGDVDFIFGQSTAWFARCTIRTLTSRAAKSWATAPSTDIRTRFGFVFHDCHFTHDGHARPGQFHLGRQWFEGVRATPFGLPDISGYRVTIGPTSAYHAPVGTISLATLNAVGKCVILHSRIAGHIDAASPWDAWSGNTWNPRHRPVLYRAADMLSPLADWLRQQGQSYDDICPDTIFLGEYGNSTA</sequence>
<comment type="caution">
    <text evidence="7">The sequence shown here is derived from an EMBL/GenBank/DDBJ whole genome shotgun (WGS) entry which is preliminary data.</text>
</comment>
<evidence type="ECO:0000256" key="1">
    <source>
        <dbReference type="ARBA" id="ARBA00008891"/>
    </source>
</evidence>
<evidence type="ECO:0000313" key="8">
    <source>
        <dbReference type="Proteomes" id="UP001138961"/>
    </source>
</evidence>
<dbReference type="Gene3D" id="2.160.20.10">
    <property type="entry name" value="Single-stranded right-handed beta-helix, Pectin lyase-like"/>
    <property type="match status" value="1"/>
</dbReference>
<feature type="active site" evidence="4">
    <location>
        <position position="252"/>
    </location>
</feature>
<reference evidence="7" key="1">
    <citation type="submission" date="2021-10" db="EMBL/GenBank/DDBJ databases">
        <title>Loktanella gaetbuli sp. nov., isolated from a tidal flat.</title>
        <authorList>
            <person name="Park S."/>
            <person name="Yoon J.-H."/>
        </authorList>
    </citation>
    <scope>NUCLEOTIDE SEQUENCE</scope>
    <source>
        <strain evidence="7">TSTF-M6</strain>
    </source>
</reference>
<evidence type="ECO:0000256" key="4">
    <source>
        <dbReference type="PROSITE-ProRule" id="PRU10040"/>
    </source>
</evidence>
<dbReference type="Proteomes" id="UP001138961">
    <property type="component" value="Unassembled WGS sequence"/>
</dbReference>
<organism evidence="7 8">
    <name type="scientific">Loktanella gaetbuli</name>
    <dbReference type="NCBI Taxonomy" id="2881335"/>
    <lineage>
        <taxon>Bacteria</taxon>
        <taxon>Pseudomonadati</taxon>
        <taxon>Pseudomonadota</taxon>
        <taxon>Alphaproteobacteria</taxon>
        <taxon>Rhodobacterales</taxon>
        <taxon>Roseobacteraceae</taxon>
        <taxon>Loktanella</taxon>
    </lineage>
</organism>
<protein>
    <recommendedName>
        <fullName evidence="5">Pectinesterase</fullName>
        <ecNumber evidence="5">3.1.1.11</ecNumber>
    </recommendedName>
</protein>
<dbReference type="EMBL" id="JAJATZ010000008">
    <property type="protein sequence ID" value="MCB5200439.1"/>
    <property type="molecule type" value="Genomic_DNA"/>
</dbReference>
<comment type="similarity">
    <text evidence="1">Belongs to the pectinesterase family.</text>
</comment>
<evidence type="ECO:0000256" key="2">
    <source>
        <dbReference type="ARBA" id="ARBA00022801"/>
    </source>
</evidence>